<evidence type="ECO:0000256" key="1">
    <source>
        <dbReference type="SAM" id="MobiDB-lite"/>
    </source>
</evidence>
<dbReference type="Pfam" id="PF14223">
    <property type="entry name" value="Retrotran_gag_2"/>
    <property type="match status" value="1"/>
</dbReference>
<evidence type="ECO:0000313" key="2">
    <source>
        <dbReference type="EMBL" id="KAA8528478.1"/>
    </source>
</evidence>
<keyword evidence="3" id="KW-1185">Reference proteome</keyword>
<dbReference type="EMBL" id="CM018045">
    <property type="protein sequence ID" value="KAA8528478.1"/>
    <property type="molecule type" value="Genomic_DNA"/>
</dbReference>
<accession>A0A5J5AE63</accession>
<evidence type="ECO:0000313" key="3">
    <source>
        <dbReference type="Proteomes" id="UP000325577"/>
    </source>
</evidence>
<gene>
    <name evidence="2" type="ORF">F0562_035833</name>
</gene>
<dbReference type="Proteomes" id="UP000325577">
    <property type="component" value="Linkage Group LG21"/>
</dbReference>
<dbReference type="PANTHER" id="PTHR35317">
    <property type="entry name" value="OS04G0629600 PROTEIN"/>
    <property type="match status" value="1"/>
</dbReference>
<sequence>MGIVNKMRIHGDKTEDVTIIENILRSMTPKFNFVVCSIEESKDIDELSIEELQGSLQVHEQKINQQEKEEQALKASTDNHSSTLNRGRGRGRVNQDRKNLHQTSENYQFHDFQGRGRGRGGHHSIANRPKSGDKYNVECFRCHRQYQQTLMVKMKKKHNSLINNKFQQFLQQLQLHQQQRNIMNKMML</sequence>
<feature type="compositionally biased region" description="Polar residues" evidence="1">
    <location>
        <begin position="74"/>
        <end position="85"/>
    </location>
</feature>
<reference evidence="2 3" key="1">
    <citation type="submission" date="2019-09" db="EMBL/GenBank/DDBJ databases">
        <title>A chromosome-level genome assembly of the Chinese tupelo Nyssa sinensis.</title>
        <authorList>
            <person name="Yang X."/>
            <person name="Kang M."/>
            <person name="Yang Y."/>
            <person name="Xiong H."/>
            <person name="Wang M."/>
            <person name="Zhang Z."/>
            <person name="Wang Z."/>
            <person name="Wu H."/>
            <person name="Ma T."/>
            <person name="Liu J."/>
            <person name="Xi Z."/>
        </authorList>
    </citation>
    <scope>NUCLEOTIDE SEQUENCE [LARGE SCALE GENOMIC DNA]</scope>
    <source>
        <strain evidence="2">J267</strain>
        <tissue evidence="2">Leaf</tissue>
    </source>
</reference>
<organism evidence="2 3">
    <name type="scientific">Nyssa sinensis</name>
    <dbReference type="NCBI Taxonomy" id="561372"/>
    <lineage>
        <taxon>Eukaryota</taxon>
        <taxon>Viridiplantae</taxon>
        <taxon>Streptophyta</taxon>
        <taxon>Embryophyta</taxon>
        <taxon>Tracheophyta</taxon>
        <taxon>Spermatophyta</taxon>
        <taxon>Magnoliopsida</taxon>
        <taxon>eudicotyledons</taxon>
        <taxon>Gunneridae</taxon>
        <taxon>Pentapetalae</taxon>
        <taxon>asterids</taxon>
        <taxon>Cornales</taxon>
        <taxon>Nyssaceae</taxon>
        <taxon>Nyssa</taxon>
    </lineage>
</organism>
<dbReference type="AlphaFoldDB" id="A0A5J5AE63"/>
<protein>
    <recommendedName>
        <fullName evidence="4">Retrovirus-related Pol polyprotein from transposon TNT 1-94</fullName>
    </recommendedName>
</protein>
<evidence type="ECO:0008006" key="4">
    <source>
        <dbReference type="Google" id="ProtNLM"/>
    </source>
</evidence>
<name>A0A5J5AE63_9ASTE</name>
<dbReference type="OrthoDB" id="2013098at2759"/>
<dbReference type="PANTHER" id="PTHR35317:SF27">
    <property type="entry name" value="RETROVIRUS-RELATED POL POLYPROTEIN FROM TRANSPOSON TNT 1-94"/>
    <property type="match status" value="1"/>
</dbReference>
<proteinExistence type="predicted"/>
<feature type="compositionally biased region" description="Basic and acidic residues" evidence="1">
    <location>
        <begin position="63"/>
        <end position="72"/>
    </location>
</feature>
<feature type="region of interest" description="Disordered" evidence="1">
    <location>
        <begin position="63"/>
        <end position="132"/>
    </location>
</feature>